<keyword evidence="1" id="KW-0863">Zinc-finger</keyword>
<name>A0A200QYE1_MACCD</name>
<dbReference type="GO" id="GO:0005634">
    <property type="term" value="C:nucleus"/>
    <property type="evidence" value="ECO:0007669"/>
    <property type="project" value="TreeGrafter"/>
</dbReference>
<keyword evidence="1" id="KW-0479">Metal-binding</keyword>
<dbReference type="SMART" id="SM00336">
    <property type="entry name" value="BBOX"/>
    <property type="match status" value="1"/>
</dbReference>
<dbReference type="EMBL" id="MVGT01000756">
    <property type="protein sequence ID" value="OVA15484.1"/>
    <property type="molecule type" value="Genomic_DNA"/>
</dbReference>
<dbReference type="OMA" id="QCDESIH"/>
<dbReference type="GO" id="GO:0008270">
    <property type="term" value="F:zinc ion binding"/>
    <property type="evidence" value="ECO:0007669"/>
    <property type="project" value="UniProtKB-KW"/>
</dbReference>
<dbReference type="PANTHER" id="PTHR31832">
    <property type="entry name" value="B-BOX ZINC FINGER PROTEIN 22"/>
    <property type="match status" value="1"/>
</dbReference>
<keyword evidence="4" id="KW-1185">Reference proteome</keyword>
<proteinExistence type="predicted"/>
<dbReference type="AlphaFoldDB" id="A0A200QYE1"/>
<evidence type="ECO:0000259" key="2">
    <source>
        <dbReference type="PROSITE" id="PS50119"/>
    </source>
</evidence>
<dbReference type="GO" id="GO:0009640">
    <property type="term" value="P:photomorphogenesis"/>
    <property type="evidence" value="ECO:0007669"/>
    <property type="project" value="TreeGrafter"/>
</dbReference>
<dbReference type="PROSITE" id="PS50119">
    <property type="entry name" value="ZF_BBOX"/>
    <property type="match status" value="1"/>
</dbReference>
<dbReference type="PANTHER" id="PTHR31832:SF63">
    <property type="entry name" value="B-BOX ZINC FINGER PROTEIN 23"/>
    <property type="match status" value="1"/>
</dbReference>
<keyword evidence="1" id="KW-0862">Zinc</keyword>
<dbReference type="STRING" id="56857.A0A200QYE1"/>
<organism evidence="3 4">
    <name type="scientific">Macleaya cordata</name>
    <name type="common">Five-seeded plume-poppy</name>
    <name type="synonym">Bocconia cordata</name>
    <dbReference type="NCBI Taxonomy" id="56857"/>
    <lineage>
        <taxon>Eukaryota</taxon>
        <taxon>Viridiplantae</taxon>
        <taxon>Streptophyta</taxon>
        <taxon>Embryophyta</taxon>
        <taxon>Tracheophyta</taxon>
        <taxon>Spermatophyta</taxon>
        <taxon>Magnoliopsida</taxon>
        <taxon>Ranunculales</taxon>
        <taxon>Papaveraceae</taxon>
        <taxon>Papaveroideae</taxon>
        <taxon>Macleaya</taxon>
    </lineage>
</organism>
<dbReference type="InterPro" id="IPR000315">
    <property type="entry name" value="Znf_B-box"/>
</dbReference>
<gene>
    <name evidence="3" type="ORF">BVC80_9039g46</name>
</gene>
<dbReference type="InterPro" id="IPR051979">
    <property type="entry name" value="B-box_zinc_finger"/>
</dbReference>
<sequence>MKIQCDVCEKAEAMVLCCADEAALCYSCDEKEKAGYFFCLEDRALLCRHCDVSIHTATHSSHQRFLLTGVKFDDFQQHQQQHHHNNINRKSSNFSYLNSSTPLNANASSSVDLSPTNMNIDLDIQPHWPSDEIAATTSSDFDHCYEFSPSELGSSTISSQ</sequence>
<evidence type="ECO:0000256" key="1">
    <source>
        <dbReference type="PROSITE-ProRule" id="PRU00024"/>
    </source>
</evidence>
<reference evidence="3 4" key="1">
    <citation type="journal article" date="2017" name="Mol. Plant">
        <title>The Genome of Medicinal Plant Macleaya cordata Provides New Insights into Benzylisoquinoline Alkaloids Metabolism.</title>
        <authorList>
            <person name="Liu X."/>
            <person name="Liu Y."/>
            <person name="Huang P."/>
            <person name="Ma Y."/>
            <person name="Qing Z."/>
            <person name="Tang Q."/>
            <person name="Cao H."/>
            <person name="Cheng P."/>
            <person name="Zheng Y."/>
            <person name="Yuan Z."/>
            <person name="Zhou Y."/>
            <person name="Liu J."/>
            <person name="Tang Z."/>
            <person name="Zhuo Y."/>
            <person name="Zhang Y."/>
            <person name="Yu L."/>
            <person name="Huang J."/>
            <person name="Yang P."/>
            <person name="Peng Q."/>
            <person name="Zhang J."/>
            <person name="Jiang W."/>
            <person name="Zhang Z."/>
            <person name="Lin K."/>
            <person name="Ro D.K."/>
            <person name="Chen X."/>
            <person name="Xiong X."/>
            <person name="Shang Y."/>
            <person name="Huang S."/>
            <person name="Zeng J."/>
        </authorList>
    </citation>
    <scope>NUCLEOTIDE SEQUENCE [LARGE SCALE GENOMIC DNA]</scope>
    <source>
        <strain evidence="4">cv. BLH2017</strain>
        <tissue evidence="3">Root</tissue>
    </source>
</reference>
<dbReference type="GO" id="GO:0006355">
    <property type="term" value="P:regulation of DNA-templated transcription"/>
    <property type="evidence" value="ECO:0007669"/>
    <property type="project" value="TreeGrafter"/>
</dbReference>
<evidence type="ECO:0000313" key="3">
    <source>
        <dbReference type="EMBL" id="OVA15484.1"/>
    </source>
</evidence>
<dbReference type="InParanoid" id="A0A200QYE1"/>
<feature type="domain" description="B box-type" evidence="2">
    <location>
        <begin position="20"/>
        <end position="67"/>
    </location>
</feature>
<comment type="caution">
    <text evidence="3">The sequence shown here is derived from an EMBL/GenBank/DDBJ whole genome shotgun (WGS) entry which is preliminary data.</text>
</comment>
<dbReference type="Proteomes" id="UP000195402">
    <property type="component" value="Unassembled WGS sequence"/>
</dbReference>
<protein>
    <submittedName>
        <fullName evidence="3">Zinc finger protein</fullName>
    </submittedName>
</protein>
<evidence type="ECO:0000313" key="4">
    <source>
        <dbReference type="Proteomes" id="UP000195402"/>
    </source>
</evidence>
<dbReference type="OrthoDB" id="153872at2759"/>
<accession>A0A200QYE1</accession>